<dbReference type="SUPFAM" id="SSF52058">
    <property type="entry name" value="L domain-like"/>
    <property type="match status" value="1"/>
</dbReference>
<evidence type="ECO:0000256" key="9">
    <source>
        <dbReference type="ARBA" id="ARBA00023170"/>
    </source>
</evidence>
<dbReference type="PhylomeDB" id="A0A068V6R3"/>
<keyword evidence="7 11" id="KW-1133">Transmembrane helix</keyword>
<evidence type="ECO:0000256" key="7">
    <source>
        <dbReference type="ARBA" id="ARBA00022989"/>
    </source>
</evidence>
<dbReference type="InParanoid" id="A0A068V6R3"/>
<dbReference type="InterPro" id="IPR032675">
    <property type="entry name" value="LRR_dom_sf"/>
</dbReference>
<keyword evidence="8 11" id="KW-0472">Membrane</keyword>
<dbReference type="PANTHER" id="PTHR27004">
    <property type="entry name" value="RECEPTOR-LIKE PROTEIN 12 ISOFORM X1"/>
    <property type="match status" value="1"/>
</dbReference>
<dbReference type="InterPro" id="IPR001611">
    <property type="entry name" value="Leu-rich_rpt"/>
</dbReference>
<dbReference type="FunFam" id="3.80.10.10:FF:000111">
    <property type="entry name" value="LRR receptor-like serine/threonine-protein kinase ERECTA"/>
    <property type="match status" value="1"/>
</dbReference>
<keyword evidence="9" id="KW-0675">Receptor</keyword>
<evidence type="ECO:0000256" key="4">
    <source>
        <dbReference type="ARBA" id="ARBA00022614"/>
    </source>
</evidence>
<evidence type="ECO:0000256" key="3">
    <source>
        <dbReference type="ARBA" id="ARBA00022475"/>
    </source>
</evidence>
<evidence type="ECO:0008006" key="14">
    <source>
        <dbReference type="Google" id="ProtNLM"/>
    </source>
</evidence>
<protein>
    <recommendedName>
        <fullName evidence="14">Leucine-rich repeat-containing N-terminal plant-type domain-containing protein</fullName>
    </recommendedName>
</protein>
<comment type="subcellular location">
    <subcellularLocation>
        <location evidence="1">Cell membrane</location>
        <topology evidence="1">Single-pass type I membrane protein</topology>
    </subcellularLocation>
</comment>
<feature type="transmembrane region" description="Helical" evidence="11">
    <location>
        <begin position="191"/>
        <end position="211"/>
    </location>
</feature>
<evidence type="ECO:0000256" key="10">
    <source>
        <dbReference type="ARBA" id="ARBA00023180"/>
    </source>
</evidence>
<comment type="similarity">
    <text evidence="2">Belongs to the RLP family.</text>
</comment>
<dbReference type="GO" id="GO:0005886">
    <property type="term" value="C:plasma membrane"/>
    <property type="evidence" value="ECO:0007669"/>
    <property type="project" value="UniProtKB-SubCell"/>
</dbReference>
<keyword evidence="5 11" id="KW-0812">Transmembrane</keyword>
<gene>
    <name evidence="12" type="ORF">GSCOC_T00015515001</name>
</gene>
<evidence type="ECO:0000313" key="13">
    <source>
        <dbReference type="Proteomes" id="UP000295252"/>
    </source>
</evidence>
<dbReference type="EMBL" id="HG739185">
    <property type="protein sequence ID" value="CDP15608.1"/>
    <property type="molecule type" value="Genomic_DNA"/>
</dbReference>
<keyword evidence="4" id="KW-0433">Leucine-rich repeat</keyword>
<dbReference type="OMA" id="MWERARC"/>
<keyword evidence="13" id="KW-1185">Reference proteome</keyword>
<evidence type="ECO:0000313" key="12">
    <source>
        <dbReference type="EMBL" id="CDP15608.1"/>
    </source>
</evidence>
<reference evidence="13" key="1">
    <citation type="journal article" date="2014" name="Science">
        <title>The coffee genome provides insight into the convergent evolution of caffeine biosynthesis.</title>
        <authorList>
            <person name="Denoeud F."/>
            <person name="Carretero-Paulet L."/>
            <person name="Dereeper A."/>
            <person name="Droc G."/>
            <person name="Guyot R."/>
            <person name="Pietrella M."/>
            <person name="Zheng C."/>
            <person name="Alberti A."/>
            <person name="Anthony F."/>
            <person name="Aprea G."/>
            <person name="Aury J.M."/>
            <person name="Bento P."/>
            <person name="Bernard M."/>
            <person name="Bocs S."/>
            <person name="Campa C."/>
            <person name="Cenci A."/>
            <person name="Combes M.C."/>
            <person name="Crouzillat D."/>
            <person name="Da Silva C."/>
            <person name="Daddiego L."/>
            <person name="De Bellis F."/>
            <person name="Dussert S."/>
            <person name="Garsmeur O."/>
            <person name="Gayraud T."/>
            <person name="Guignon V."/>
            <person name="Jahn K."/>
            <person name="Jamilloux V."/>
            <person name="Joet T."/>
            <person name="Labadie K."/>
            <person name="Lan T."/>
            <person name="Leclercq J."/>
            <person name="Lepelley M."/>
            <person name="Leroy T."/>
            <person name="Li L.T."/>
            <person name="Librado P."/>
            <person name="Lopez L."/>
            <person name="Munoz A."/>
            <person name="Noel B."/>
            <person name="Pallavicini A."/>
            <person name="Perrotta G."/>
            <person name="Poncet V."/>
            <person name="Pot D."/>
            <person name="Priyono X."/>
            <person name="Rigoreau M."/>
            <person name="Rouard M."/>
            <person name="Rozas J."/>
            <person name="Tranchant-Dubreuil C."/>
            <person name="VanBuren R."/>
            <person name="Zhang Q."/>
            <person name="Andrade A.C."/>
            <person name="Argout X."/>
            <person name="Bertrand B."/>
            <person name="de Kochko A."/>
            <person name="Graziosi G."/>
            <person name="Henry R.J."/>
            <person name="Jayarama X."/>
            <person name="Ming R."/>
            <person name="Nagai C."/>
            <person name="Rounsley S."/>
            <person name="Sankoff D."/>
            <person name="Giuliano G."/>
            <person name="Albert V.A."/>
            <person name="Wincker P."/>
            <person name="Lashermes P."/>
        </authorList>
    </citation>
    <scope>NUCLEOTIDE SEQUENCE [LARGE SCALE GENOMIC DNA]</scope>
    <source>
        <strain evidence="13">cv. DH200-94</strain>
    </source>
</reference>
<evidence type="ECO:0000256" key="6">
    <source>
        <dbReference type="ARBA" id="ARBA00022737"/>
    </source>
</evidence>
<organism evidence="12 13">
    <name type="scientific">Coffea canephora</name>
    <name type="common">Robusta coffee</name>
    <dbReference type="NCBI Taxonomy" id="49390"/>
    <lineage>
        <taxon>Eukaryota</taxon>
        <taxon>Viridiplantae</taxon>
        <taxon>Streptophyta</taxon>
        <taxon>Embryophyta</taxon>
        <taxon>Tracheophyta</taxon>
        <taxon>Spermatophyta</taxon>
        <taxon>Magnoliopsida</taxon>
        <taxon>eudicotyledons</taxon>
        <taxon>Gunneridae</taxon>
        <taxon>Pentapetalae</taxon>
        <taxon>asterids</taxon>
        <taxon>lamiids</taxon>
        <taxon>Gentianales</taxon>
        <taxon>Rubiaceae</taxon>
        <taxon>Ixoroideae</taxon>
        <taxon>Gardenieae complex</taxon>
        <taxon>Bertiereae - Coffeeae clade</taxon>
        <taxon>Coffeeae</taxon>
        <taxon>Coffea</taxon>
    </lineage>
</organism>
<feature type="transmembrane region" description="Helical" evidence="11">
    <location>
        <begin position="217"/>
        <end position="234"/>
    </location>
</feature>
<dbReference type="OrthoDB" id="994806at2759"/>
<keyword evidence="3" id="KW-1003">Cell membrane</keyword>
<dbReference type="Gene3D" id="3.80.10.10">
    <property type="entry name" value="Ribonuclease Inhibitor"/>
    <property type="match status" value="1"/>
</dbReference>
<keyword evidence="10" id="KW-0325">Glycoprotein</keyword>
<name>A0A068V6R3_COFCA</name>
<evidence type="ECO:0000256" key="1">
    <source>
        <dbReference type="ARBA" id="ARBA00004251"/>
    </source>
</evidence>
<dbReference type="Proteomes" id="UP000295252">
    <property type="component" value="Chromosome I"/>
</dbReference>
<dbReference type="AlphaFoldDB" id="A0A068V6R3"/>
<evidence type="ECO:0000256" key="2">
    <source>
        <dbReference type="ARBA" id="ARBA00009592"/>
    </source>
</evidence>
<dbReference type="PRINTS" id="PR00019">
    <property type="entry name" value="LEURICHRPT"/>
</dbReference>
<keyword evidence="6" id="KW-0677">Repeat</keyword>
<evidence type="ECO:0000256" key="8">
    <source>
        <dbReference type="ARBA" id="ARBA00023136"/>
    </source>
</evidence>
<dbReference type="STRING" id="49390.A0A068V6R3"/>
<sequence length="252" mass="28711">MKSSKHDQKEFQYMKSNVSNDYYIHSVSLVIKGVEYSLERVLITRTAIDFSSYRFEGQIPEIIGSLHSPQTLTLSHNNFSGPIPKALGNLRMLESLDLSWNRLEGTIPMELLNLDSLGFLNLSENRLVGPIPRGRHFDTFGDDSYRRNLDLCGFPLAEDCGETEAPPPATPWEAEQQYDDSEFFDGFTWKAVLLGYGCGLVLGLVMGGLIFSTGKPRWFHSFSTPIILLLYFFLNHNSFLNDKFLVWLIRKI</sequence>
<dbReference type="Gramene" id="CDP15608">
    <property type="protein sequence ID" value="CDP15608"/>
    <property type="gene ID" value="GSCOC_T00015515001"/>
</dbReference>
<dbReference type="PANTHER" id="PTHR27004:SF428">
    <property type="entry name" value="OS01G0160600 PROTEIN"/>
    <property type="match status" value="1"/>
</dbReference>
<proteinExistence type="inferred from homology"/>
<evidence type="ECO:0000256" key="11">
    <source>
        <dbReference type="SAM" id="Phobius"/>
    </source>
</evidence>
<evidence type="ECO:0000256" key="5">
    <source>
        <dbReference type="ARBA" id="ARBA00022692"/>
    </source>
</evidence>
<dbReference type="Pfam" id="PF00560">
    <property type="entry name" value="LRR_1"/>
    <property type="match status" value="2"/>
</dbReference>
<accession>A0A068V6R3</accession>